<dbReference type="Pfam" id="PF08507">
    <property type="entry name" value="COPI_assoc"/>
    <property type="match status" value="1"/>
</dbReference>
<feature type="transmembrane region" description="Helical" evidence="6">
    <location>
        <begin position="7"/>
        <end position="28"/>
    </location>
</feature>
<feature type="region of interest" description="Disordered" evidence="5">
    <location>
        <begin position="294"/>
        <end position="379"/>
    </location>
</feature>
<gene>
    <name evidence="7" type="ORF">BJ085DRAFT_38097</name>
</gene>
<evidence type="ECO:0000256" key="4">
    <source>
        <dbReference type="ARBA" id="ARBA00023136"/>
    </source>
</evidence>
<feature type="region of interest" description="Disordered" evidence="5">
    <location>
        <begin position="228"/>
        <end position="272"/>
    </location>
</feature>
<name>A0A4P9ZTG3_9FUNG</name>
<keyword evidence="2 6" id="KW-0812">Transmembrane</keyword>
<keyword evidence="4 6" id="KW-0472">Membrane</keyword>
<accession>A0A4P9ZTG3</accession>
<dbReference type="GO" id="GO:0016020">
    <property type="term" value="C:membrane"/>
    <property type="evidence" value="ECO:0007669"/>
    <property type="project" value="UniProtKB-SubCell"/>
</dbReference>
<feature type="compositionally biased region" description="Polar residues" evidence="5">
    <location>
        <begin position="262"/>
        <end position="272"/>
    </location>
</feature>
<organism evidence="7 8">
    <name type="scientific">Dimargaris cristalligena</name>
    <dbReference type="NCBI Taxonomy" id="215637"/>
    <lineage>
        <taxon>Eukaryota</taxon>
        <taxon>Fungi</taxon>
        <taxon>Fungi incertae sedis</taxon>
        <taxon>Zoopagomycota</taxon>
        <taxon>Kickxellomycotina</taxon>
        <taxon>Dimargaritomycetes</taxon>
        <taxon>Dimargaritales</taxon>
        <taxon>Dimargaritaceae</taxon>
        <taxon>Dimargaris</taxon>
    </lineage>
</organism>
<dbReference type="STRING" id="215637.A0A4P9ZTG3"/>
<dbReference type="Proteomes" id="UP000268162">
    <property type="component" value="Unassembled WGS sequence"/>
</dbReference>
<proteinExistence type="predicted"/>
<comment type="subcellular location">
    <subcellularLocation>
        <location evidence="1">Membrane</location>
        <topology evidence="1">Multi-pass membrane protein</topology>
    </subcellularLocation>
</comment>
<evidence type="ECO:0000313" key="7">
    <source>
        <dbReference type="EMBL" id="RKP36508.1"/>
    </source>
</evidence>
<dbReference type="AlphaFoldDB" id="A0A4P9ZTG3"/>
<dbReference type="InterPro" id="IPR013714">
    <property type="entry name" value="Golgi_TVP15"/>
</dbReference>
<sequence length="379" mass="42388">MAAYFNIYALFLFFNFLNLAVLGLVIAVSCQNVIRSPTNVIIYNAYTGFLCLLLFFAEFRLPGFVHEYLRFLCTYRGRGLLYTFFGCLVYANTVFNIVACVLVVTVGVAYFIISWVPMASPSFGLLENWRAWTHQGTRNLYRNTTSQARKPDRQNSKYVDLTSHHHRQVAEDILEYHEDQFMTDIRGDDIEMLKADLQRHPTTLVTTGGVHTHTYTAVPLPPELAHKISSASKASSSSSSSTSGPTITPSSGITSGVVAPPTLNTTNPFQTTSHYTYNPTSLAIHNLALELERDYPHPRPYPNHPSASAHDDHEGITADSHFYEPPSGEARYEISPHPEWSFHAPPLEVTQTTESDRTLTHPLSPTHGGKRGYSKDPSF</sequence>
<evidence type="ECO:0000256" key="6">
    <source>
        <dbReference type="SAM" id="Phobius"/>
    </source>
</evidence>
<evidence type="ECO:0000256" key="1">
    <source>
        <dbReference type="ARBA" id="ARBA00004141"/>
    </source>
</evidence>
<dbReference type="PANTHER" id="PTHR28128:SF1">
    <property type="entry name" value="GOLGI APPARATUS MEMBRANE PROTEIN TVP15"/>
    <property type="match status" value="1"/>
</dbReference>
<dbReference type="EMBL" id="ML002642">
    <property type="protein sequence ID" value="RKP36508.1"/>
    <property type="molecule type" value="Genomic_DNA"/>
</dbReference>
<dbReference type="PANTHER" id="PTHR28128">
    <property type="entry name" value="GOLGI APPARATUS MEMBRANE PROTEIN TVP15"/>
    <property type="match status" value="1"/>
</dbReference>
<evidence type="ECO:0000313" key="8">
    <source>
        <dbReference type="Proteomes" id="UP000268162"/>
    </source>
</evidence>
<reference evidence="8" key="1">
    <citation type="journal article" date="2018" name="Nat. Microbiol.">
        <title>Leveraging single-cell genomics to expand the fungal tree of life.</title>
        <authorList>
            <person name="Ahrendt S.R."/>
            <person name="Quandt C.A."/>
            <person name="Ciobanu D."/>
            <person name="Clum A."/>
            <person name="Salamov A."/>
            <person name="Andreopoulos B."/>
            <person name="Cheng J.F."/>
            <person name="Woyke T."/>
            <person name="Pelin A."/>
            <person name="Henrissat B."/>
            <person name="Reynolds N.K."/>
            <person name="Benny G.L."/>
            <person name="Smith M.E."/>
            <person name="James T.Y."/>
            <person name="Grigoriev I.V."/>
        </authorList>
    </citation>
    <scope>NUCLEOTIDE SEQUENCE [LARGE SCALE GENOMIC DNA]</scope>
    <source>
        <strain evidence="8">RSA 468</strain>
    </source>
</reference>
<evidence type="ECO:0000256" key="3">
    <source>
        <dbReference type="ARBA" id="ARBA00022989"/>
    </source>
</evidence>
<keyword evidence="8" id="KW-1185">Reference proteome</keyword>
<keyword evidence="3 6" id="KW-1133">Transmembrane helix</keyword>
<feature type="transmembrane region" description="Helical" evidence="6">
    <location>
        <begin position="40"/>
        <end position="59"/>
    </location>
</feature>
<feature type="transmembrane region" description="Helical" evidence="6">
    <location>
        <begin position="80"/>
        <end position="113"/>
    </location>
</feature>
<feature type="compositionally biased region" description="Low complexity" evidence="5">
    <location>
        <begin position="228"/>
        <end position="255"/>
    </location>
</feature>
<evidence type="ECO:0000256" key="2">
    <source>
        <dbReference type="ARBA" id="ARBA00022692"/>
    </source>
</evidence>
<protein>
    <submittedName>
        <fullName evidence="7">COPI associated protein-domain-containing protein</fullName>
    </submittedName>
</protein>
<evidence type="ECO:0000256" key="5">
    <source>
        <dbReference type="SAM" id="MobiDB-lite"/>
    </source>
</evidence>